<accession>A0ABT2IGN7</accession>
<dbReference type="Proteomes" id="UP001142057">
    <property type="component" value="Unassembled WGS sequence"/>
</dbReference>
<comment type="caution">
    <text evidence="1">The sequence shown here is derived from an EMBL/GenBank/DDBJ whole genome shotgun (WGS) entry which is preliminary data.</text>
</comment>
<name>A0ABT2IGN7_9FLAO</name>
<gene>
    <name evidence="1" type="ORF">NZD88_09615</name>
</gene>
<evidence type="ECO:0000313" key="1">
    <source>
        <dbReference type="EMBL" id="MCT2407794.1"/>
    </source>
</evidence>
<evidence type="ECO:0000313" key="2">
    <source>
        <dbReference type="Proteomes" id="UP001142057"/>
    </source>
</evidence>
<reference evidence="1" key="1">
    <citation type="submission" date="2022-08" db="EMBL/GenBank/DDBJ databases">
        <title>Chryseobacterium antibioticum,isolated from the rhizosphere soil of Pyrola in Tibet.</title>
        <authorList>
            <person name="Kan Y."/>
        </authorList>
    </citation>
    <scope>NUCLEOTIDE SEQUENCE</scope>
    <source>
        <strain evidence="1">Pc2-12</strain>
    </source>
</reference>
<organism evidence="1 2">
    <name type="scientific">Chryseobacterium pyrolae</name>
    <dbReference type="NCBI Taxonomy" id="2987481"/>
    <lineage>
        <taxon>Bacteria</taxon>
        <taxon>Pseudomonadati</taxon>
        <taxon>Bacteroidota</taxon>
        <taxon>Flavobacteriia</taxon>
        <taxon>Flavobacteriales</taxon>
        <taxon>Weeksellaceae</taxon>
        <taxon>Chryseobacterium group</taxon>
        <taxon>Chryseobacterium</taxon>
    </lineage>
</organism>
<protein>
    <submittedName>
        <fullName evidence="1">Uncharacterized protein</fullName>
    </submittedName>
</protein>
<proteinExistence type="predicted"/>
<keyword evidence="2" id="KW-1185">Reference proteome</keyword>
<dbReference type="EMBL" id="JANZQH010000003">
    <property type="protein sequence ID" value="MCT2407794.1"/>
    <property type="molecule type" value="Genomic_DNA"/>
</dbReference>
<dbReference type="RefSeq" id="WP_259828914.1">
    <property type="nucleotide sequence ID" value="NZ_JANZQH010000003.1"/>
</dbReference>
<sequence>MEIRKEYRDMVSFKVKDKIVSGNQWFSTGNHFVASFGYNPVYMYYYNVKIGNKMVSTKKDHTKIVASDPIKTKTGKYFLVSNMKEGKFQIYYLKNQIIRLF</sequence>